<dbReference type="Proteomes" id="UP000320333">
    <property type="component" value="Unassembled WGS sequence"/>
</dbReference>
<feature type="region of interest" description="Disordered" evidence="2">
    <location>
        <begin position="628"/>
        <end position="660"/>
    </location>
</feature>
<proteinExistence type="predicted"/>
<dbReference type="EMBL" id="QEAP01000516">
    <property type="protein sequence ID" value="TPX64953.1"/>
    <property type="molecule type" value="Genomic_DNA"/>
</dbReference>
<accession>A0A507ELJ9</accession>
<comment type="caution">
    <text evidence="3">The sequence shown here is derived from an EMBL/GenBank/DDBJ whole genome shotgun (WGS) entry which is preliminary data.</text>
</comment>
<dbReference type="SUPFAM" id="SSF57889">
    <property type="entry name" value="Cysteine-rich domain"/>
    <property type="match status" value="1"/>
</dbReference>
<protein>
    <submittedName>
        <fullName evidence="3">Uncharacterized protein</fullName>
    </submittedName>
</protein>
<evidence type="ECO:0000313" key="4">
    <source>
        <dbReference type="Proteomes" id="UP000320333"/>
    </source>
</evidence>
<dbReference type="InterPro" id="IPR046349">
    <property type="entry name" value="C1-like_sf"/>
</dbReference>
<evidence type="ECO:0000256" key="2">
    <source>
        <dbReference type="SAM" id="MobiDB-lite"/>
    </source>
</evidence>
<gene>
    <name evidence="3" type="ORF">CcCBS67573_g08266</name>
</gene>
<dbReference type="STRING" id="246404.A0A507ELJ9"/>
<dbReference type="AlphaFoldDB" id="A0A507ELJ9"/>
<reference evidence="3 4" key="1">
    <citation type="journal article" date="2019" name="Sci. Rep.">
        <title>Comparative genomics of chytrid fungi reveal insights into the obligate biotrophic and pathogenic lifestyle of Synchytrium endobioticum.</title>
        <authorList>
            <person name="van de Vossenberg B.T.L.H."/>
            <person name="Warris S."/>
            <person name="Nguyen H.D.T."/>
            <person name="van Gent-Pelzer M.P.E."/>
            <person name="Joly D.L."/>
            <person name="van de Geest H.C."/>
            <person name="Bonants P.J.M."/>
            <person name="Smith D.S."/>
            <person name="Levesque C.A."/>
            <person name="van der Lee T.A.J."/>
        </authorList>
    </citation>
    <scope>NUCLEOTIDE SEQUENCE [LARGE SCALE GENOMIC DNA]</scope>
    <source>
        <strain evidence="3 4">CBS 675.73</strain>
    </source>
</reference>
<evidence type="ECO:0000256" key="1">
    <source>
        <dbReference type="SAM" id="Coils"/>
    </source>
</evidence>
<keyword evidence="1" id="KW-0175">Coiled coil</keyword>
<sequence>MRKAKATLAAGNWTKELDTLLYDYLKEHDDGNKKGSDIKAAVPGLRAFISSMLNSKIKTIRKLVNNPDADPKQDSLPMDLSSFKSKWSVVDEDDNSDNKTVLPAPHLAFPGMCHDTSQASAVRPVTNKRHKAECPKKPTVVDANVYTKAVARATPFVSTLRLHDLMRFMHDILESKKRAQSLRAELHKLQIRKNTITGDEEVLNYQGGFSTIQFERGRTQSDPQASLMRRSCASDDCQHKPVASLNRRNIRKFIAKRKESRGVSIHTTVSSVEPEKLTCQQVASDFDFLRSETRITREKIKYKLTEVEQKLDIEQKVQAGIERLWKVIEQQPQTNGANRQYQVEEKQIECQSKMILLSKSRQWYKSLDLADNDLPSLPNVDGIQKVQTKTCGHSQWMEDFVIAVAKGLWIEIYIHEKGGGILAMIWFKLAELETSQRFMAKSKESRSCTLCACSAEDFVDNALTLQSLRLKPKKLDEETGLWLDLEPSGRIAIKLNLVTGKHHNNTIVCHAPVQKVFPMKGHKFALTRLYHVMKCAVCCDFLVSSQGYQCQGGVKPFIELDVNSKNLHQHASTYATKNANRASSPTASPSNAIDQAEEIKKEKEIMKAEKANAKEEVEKNQVLQDGALSPKLTSLDERESASDRIEVKDSATTAPDGKPLSNRVSINTLKVIRHAVSQKALILSLVNDKKLIVSPTSPTYPQESIIRDSFTGILSLFSQLNVSPHRLIYIAAGFMFQPQSALPYGGSKRNPGYLEYTGRDVDSLLWFLVLAAFKWYWRYRSREGIAFLTHSMNHTLLLHGKGEKDFLD</sequence>
<keyword evidence="4" id="KW-1185">Reference proteome</keyword>
<organism evidence="3 4">
    <name type="scientific">Chytriomyces confervae</name>
    <dbReference type="NCBI Taxonomy" id="246404"/>
    <lineage>
        <taxon>Eukaryota</taxon>
        <taxon>Fungi</taxon>
        <taxon>Fungi incertae sedis</taxon>
        <taxon>Chytridiomycota</taxon>
        <taxon>Chytridiomycota incertae sedis</taxon>
        <taxon>Chytridiomycetes</taxon>
        <taxon>Chytridiales</taxon>
        <taxon>Chytriomycetaceae</taxon>
        <taxon>Chytriomyces</taxon>
    </lineage>
</organism>
<feature type="coiled-coil region" evidence="1">
    <location>
        <begin position="596"/>
        <end position="625"/>
    </location>
</feature>
<evidence type="ECO:0000313" key="3">
    <source>
        <dbReference type="EMBL" id="TPX64953.1"/>
    </source>
</evidence>
<dbReference type="OrthoDB" id="63267at2759"/>
<feature type="compositionally biased region" description="Basic and acidic residues" evidence="2">
    <location>
        <begin position="634"/>
        <end position="649"/>
    </location>
</feature>
<name>A0A507ELJ9_9FUNG</name>
<dbReference type="Gene3D" id="3.30.60.20">
    <property type="match status" value="1"/>
</dbReference>